<dbReference type="KEGG" id="mhor:MSHOH_3684"/>
<proteinExistence type="predicted"/>
<accession>A0A0E3SI79</accession>
<name>A0A0E3SI79_9EURY</name>
<gene>
    <name evidence="2" type="ORF">MSHOH_3684</name>
</gene>
<sequence>MKNPQSNSIFSLSLYGNRKRGKDKRERAKNRELTQGDKKRKKSNGGSKANLHRSLQNYGDLKWRFTGKSSKFDLPINKSTYKYINLSH</sequence>
<dbReference type="STRING" id="1434110.MSHOH_3684"/>
<dbReference type="PATRIC" id="fig|1434110.4.peg.4702"/>
<organism evidence="2 3">
    <name type="scientific">Methanosarcina horonobensis HB-1 = JCM 15518</name>
    <dbReference type="NCBI Taxonomy" id="1434110"/>
    <lineage>
        <taxon>Archaea</taxon>
        <taxon>Methanobacteriati</taxon>
        <taxon>Methanobacteriota</taxon>
        <taxon>Stenosarchaea group</taxon>
        <taxon>Methanomicrobia</taxon>
        <taxon>Methanosarcinales</taxon>
        <taxon>Methanosarcinaceae</taxon>
        <taxon>Methanosarcina</taxon>
    </lineage>
</organism>
<feature type="compositionally biased region" description="Basic and acidic residues" evidence="1">
    <location>
        <begin position="23"/>
        <end position="37"/>
    </location>
</feature>
<dbReference type="Proteomes" id="UP000033101">
    <property type="component" value="Chromosome"/>
</dbReference>
<evidence type="ECO:0000313" key="2">
    <source>
        <dbReference type="EMBL" id="AKB80167.1"/>
    </source>
</evidence>
<evidence type="ECO:0000256" key="1">
    <source>
        <dbReference type="SAM" id="MobiDB-lite"/>
    </source>
</evidence>
<feature type="compositionally biased region" description="Polar residues" evidence="1">
    <location>
        <begin position="1"/>
        <end position="11"/>
    </location>
</feature>
<feature type="region of interest" description="Disordered" evidence="1">
    <location>
        <begin position="1"/>
        <end position="53"/>
    </location>
</feature>
<dbReference type="GeneID" id="24833034"/>
<dbReference type="EMBL" id="CP009516">
    <property type="protein sequence ID" value="AKB80167.1"/>
    <property type="molecule type" value="Genomic_DNA"/>
</dbReference>
<dbReference type="HOGENOM" id="CLU_2461783_0_0_2"/>
<reference evidence="2 3" key="1">
    <citation type="submission" date="2014-07" db="EMBL/GenBank/DDBJ databases">
        <title>Methanogenic archaea and the global carbon cycle.</title>
        <authorList>
            <person name="Henriksen J.R."/>
            <person name="Luke J."/>
            <person name="Reinhart S."/>
            <person name="Benedict M.N."/>
            <person name="Youngblut N.D."/>
            <person name="Metcalf M.E."/>
            <person name="Whitaker R.J."/>
            <person name="Metcalf W.W."/>
        </authorList>
    </citation>
    <scope>NUCLEOTIDE SEQUENCE [LARGE SCALE GENOMIC DNA]</scope>
    <source>
        <strain evidence="2 3">HB-1</strain>
    </source>
</reference>
<protein>
    <submittedName>
        <fullName evidence="2">Uncharacterized protein</fullName>
    </submittedName>
</protein>
<dbReference type="RefSeq" id="WP_048142230.1">
    <property type="nucleotide sequence ID" value="NZ_CP009516.1"/>
</dbReference>
<evidence type="ECO:0000313" key="3">
    <source>
        <dbReference type="Proteomes" id="UP000033101"/>
    </source>
</evidence>
<dbReference type="AlphaFoldDB" id="A0A0E3SI79"/>
<keyword evidence="3" id="KW-1185">Reference proteome</keyword>